<evidence type="ECO:0000313" key="3">
    <source>
        <dbReference type="Proteomes" id="UP001059041"/>
    </source>
</evidence>
<feature type="coiled-coil region" evidence="1">
    <location>
        <begin position="124"/>
        <end position="159"/>
    </location>
</feature>
<dbReference type="AlphaFoldDB" id="A0A9W7T914"/>
<protein>
    <submittedName>
        <fullName evidence="2">Coiled-coil domain-containing protein 178</fullName>
    </submittedName>
</protein>
<dbReference type="InterPro" id="IPR038826">
    <property type="entry name" value="CCDC178"/>
</dbReference>
<dbReference type="PANTHER" id="PTHR35088">
    <property type="entry name" value="COILED-COIL DOMAIN-CONTAINING PROTEIN 178"/>
    <property type="match status" value="1"/>
</dbReference>
<proteinExistence type="predicted"/>
<feature type="coiled-coil region" evidence="1">
    <location>
        <begin position="255"/>
        <end position="307"/>
    </location>
</feature>
<accession>A0A9W7T914</accession>
<dbReference type="EMBL" id="JAFHDT010000023">
    <property type="protein sequence ID" value="KAI7792446.1"/>
    <property type="molecule type" value="Genomic_DNA"/>
</dbReference>
<feature type="coiled-coil region" evidence="1">
    <location>
        <begin position="403"/>
        <end position="472"/>
    </location>
</feature>
<feature type="coiled-coil region" evidence="1">
    <location>
        <begin position="512"/>
        <end position="571"/>
    </location>
</feature>
<sequence length="815" mass="94467">MPDIKLLKLPSSEGAFLQDGNVSAQTVCSSRRRSCALVNTPTPCVRKAVCHIQELRTKLEGQKGGNAQHETENENNHSNIWKCVPSSDGRDEDVTAELCIEGLGFCAEGSELLTPRWKETVDVLAEVMCLMERLELDRRDAEKALLEEKEKAKKLVQKQDSLAHWEQQEFPIAMEKERDACCPDIAELTWRLKTRRDQQPQVRDRLTRAEMLNRRLNEDIDFMREHGPLVEERLRTEEEIMKHIRTTESQTRETLTNVSQELKDFQLEFKEEQIRADTEKHNTNKDIQTLKNHLSDKLSELHQLQSQCEIFHRSIKKSQEKVTLRDSQIKAVLQEIRQFERQRANRNDAVMTLKERIEDKEEIFTTTNKQLLQLQTQIQTTKGEGDEKVSGSNALLSQKRRDLLALRAENEERTLEIEDYKKKIRQSEHAATRLQKDRKRLMLKINLNEEQRKEAEDELERVSDDHACTKNELGHLERLTYLEELGNRKQIEVMRIQIADEMKTFDILKGDIATAAAELSREQTQCERAKIELQKKFEDASSTTAQLEAKVEKLRQNYTEKSQTIESLKAKLCDVHAAHEHLSDEFEKKKGEHQTCLKSVKDVSGCLDLTSEKMSNRIKELRLKSEGLRKASDMMEKTASAMPDIIEELKSLLDTAAFKHGTATVVLGHLRKDVTSCEERKCRRVQVHSVLFAQRRAVMKDIEYLKELRRIYRRLNFESVEVIQQQYPFNALYVMHTLVINAERPLHSEHHFESYLYVSRESILRLRNAQESANMTHTSITEGWVVLLVFIKAPACTCTVQYIIHSQTQCSACAV</sequence>
<keyword evidence="1" id="KW-0175">Coiled coil</keyword>
<comment type="caution">
    <text evidence="2">The sequence shown here is derived from an EMBL/GenBank/DDBJ whole genome shotgun (WGS) entry which is preliminary data.</text>
</comment>
<organism evidence="2 3">
    <name type="scientific">Triplophysa rosa</name>
    <name type="common">Cave loach</name>
    <dbReference type="NCBI Taxonomy" id="992332"/>
    <lineage>
        <taxon>Eukaryota</taxon>
        <taxon>Metazoa</taxon>
        <taxon>Chordata</taxon>
        <taxon>Craniata</taxon>
        <taxon>Vertebrata</taxon>
        <taxon>Euteleostomi</taxon>
        <taxon>Actinopterygii</taxon>
        <taxon>Neopterygii</taxon>
        <taxon>Teleostei</taxon>
        <taxon>Ostariophysi</taxon>
        <taxon>Cypriniformes</taxon>
        <taxon>Nemacheilidae</taxon>
        <taxon>Triplophysa</taxon>
    </lineage>
</organism>
<gene>
    <name evidence="2" type="ORF">IRJ41_012374</name>
</gene>
<reference evidence="2" key="1">
    <citation type="submission" date="2021-02" db="EMBL/GenBank/DDBJ databases">
        <title>Comparative genomics reveals that relaxation of natural selection precedes convergent phenotypic evolution of cavefish.</title>
        <authorList>
            <person name="Peng Z."/>
        </authorList>
    </citation>
    <scope>NUCLEOTIDE SEQUENCE</scope>
    <source>
        <tissue evidence="2">Muscle</tissue>
    </source>
</reference>
<evidence type="ECO:0000256" key="1">
    <source>
        <dbReference type="SAM" id="Coils"/>
    </source>
</evidence>
<evidence type="ECO:0000313" key="2">
    <source>
        <dbReference type="EMBL" id="KAI7792446.1"/>
    </source>
</evidence>
<dbReference type="Proteomes" id="UP001059041">
    <property type="component" value="Linkage Group LG23"/>
</dbReference>
<dbReference type="PANTHER" id="PTHR35088:SF1">
    <property type="entry name" value="COILED-COIL DOMAIN-CONTAINING PROTEIN 178"/>
    <property type="match status" value="1"/>
</dbReference>
<keyword evidence="3" id="KW-1185">Reference proteome</keyword>
<name>A0A9W7T914_TRIRA</name>